<evidence type="ECO:0000313" key="2">
    <source>
        <dbReference type="EMBL" id="SUT89622.1"/>
    </source>
</evidence>
<dbReference type="PANTHER" id="PTHR40078:SF1">
    <property type="entry name" value="INTEGRAL MEMBRANE PROTEIN"/>
    <property type="match status" value="1"/>
</dbReference>
<protein>
    <submittedName>
        <fullName evidence="2">Uncharacterized BCR, YitT family COG1284</fullName>
    </submittedName>
</protein>
<evidence type="ECO:0000313" key="3">
    <source>
        <dbReference type="Proteomes" id="UP000254649"/>
    </source>
</evidence>
<keyword evidence="1" id="KW-0812">Transmembrane</keyword>
<proteinExistence type="predicted"/>
<organism evidence="2 3">
    <name type="scientific">[Actinobacillus] rossii</name>
    <dbReference type="NCBI Taxonomy" id="123820"/>
    <lineage>
        <taxon>Bacteria</taxon>
        <taxon>Pseudomonadati</taxon>
        <taxon>Pseudomonadota</taxon>
        <taxon>Gammaproteobacteria</taxon>
        <taxon>Pasteurellales</taxon>
        <taxon>Pasteurellaceae</taxon>
    </lineage>
</organism>
<dbReference type="PANTHER" id="PTHR40078">
    <property type="entry name" value="INTEGRAL MEMBRANE PROTEIN-RELATED"/>
    <property type="match status" value="1"/>
</dbReference>
<feature type="transmembrane region" description="Helical" evidence="1">
    <location>
        <begin position="94"/>
        <end position="112"/>
    </location>
</feature>
<dbReference type="Pfam" id="PF19700">
    <property type="entry name" value="DUF6198"/>
    <property type="match status" value="1"/>
</dbReference>
<keyword evidence="3" id="KW-1185">Reference proteome</keyword>
<feature type="transmembrane region" description="Helical" evidence="1">
    <location>
        <begin position="59"/>
        <end position="82"/>
    </location>
</feature>
<dbReference type="AlphaFoldDB" id="A0A380TR55"/>
<accession>A0A380TR55</accession>
<dbReference type="InterPro" id="IPR038750">
    <property type="entry name" value="YczE/YyaS-like"/>
</dbReference>
<sequence length="219" mass="23894">MSKYAVLPKTPWTAASLWSFEPRSLAVLILTFIFVGIGEGLLLLSNLGSAPWTILSQGLALQTGVSVGWMSFCISLVVMLLWFPLRLRPGIGTILNVAVIALFLGITVKIAPIPTALWLRWTYALIGILCFGIGTAFYLTCHQGAGPRDGLMVGICQRFHWKVGVVRTSIEVLVCLLGFLLGGTFGFGTIVFALSIGWVVQLTLKFIRKVLAINHNYLI</sequence>
<evidence type="ECO:0000256" key="1">
    <source>
        <dbReference type="SAM" id="Phobius"/>
    </source>
</evidence>
<feature type="transmembrane region" description="Helical" evidence="1">
    <location>
        <begin position="118"/>
        <end position="139"/>
    </location>
</feature>
<reference evidence="2 3" key="1">
    <citation type="submission" date="2018-06" db="EMBL/GenBank/DDBJ databases">
        <authorList>
            <consortium name="Pathogen Informatics"/>
            <person name="Doyle S."/>
        </authorList>
    </citation>
    <scope>NUCLEOTIDE SEQUENCE [LARGE SCALE GENOMIC DNA]</scope>
    <source>
        <strain evidence="2 3">NCTC10801</strain>
    </source>
</reference>
<gene>
    <name evidence="2" type="ORF">NCTC10801_01001</name>
</gene>
<dbReference type="Proteomes" id="UP000254649">
    <property type="component" value="Unassembled WGS sequence"/>
</dbReference>
<dbReference type="EMBL" id="UFRQ01000003">
    <property type="protein sequence ID" value="SUT89622.1"/>
    <property type="molecule type" value="Genomic_DNA"/>
</dbReference>
<keyword evidence="1" id="KW-1133">Transmembrane helix</keyword>
<feature type="transmembrane region" description="Helical" evidence="1">
    <location>
        <begin position="25"/>
        <end position="47"/>
    </location>
</feature>
<dbReference type="OrthoDB" id="154912at2"/>
<name>A0A380TR55_9PAST</name>
<keyword evidence="1" id="KW-0472">Membrane</keyword>